<accession>A0A4C1ZVF3</accession>
<organism evidence="1 2">
    <name type="scientific">Eumeta variegata</name>
    <name type="common">Bagworm moth</name>
    <name type="synonym">Eumeta japonica</name>
    <dbReference type="NCBI Taxonomy" id="151549"/>
    <lineage>
        <taxon>Eukaryota</taxon>
        <taxon>Metazoa</taxon>
        <taxon>Ecdysozoa</taxon>
        <taxon>Arthropoda</taxon>
        <taxon>Hexapoda</taxon>
        <taxon>Insecta</taxon>
        <taxon>Pterygota</taxon>
        <taxon>Neoptera</taxon>
        <taxon>Endopterygota</taxon>
        <taxon>Lepidoptera</taxon>
        <taxon>Glossata</taxon>
        <taxon>Ditrysia</taxon>
        <taxon>Tineoidea</taxon>
        <taxon>Psychidae</taxon>
        <taxon>Oiketicinae</taxon>
        <taxon>Eumeta</taxon>
    </lineage>
</organism>
<sequence>MTIKIMAMKILRKCWATRRIGLRTRRRRVRDATSALRWRMDPLSNLEEVKRSGFIAAGQRTRPTFISNFGDTILATPTTLYAINSKLLRVKLATPRGFTSRGDGKL</sequence>
<dbReference type="EMBL" id="BGZK01002278">
    <property type="protein sequence ID" value="GBP92486.1"/>
    <property type="molecule type" value="Genomic_DNA"/>
</dbReference>
<dbReference type="Proteomes" id="UP000299102">
    <property type="component" value="Unassembled WGS sequence"/>
</dbReference>
<evidence type="ECO:0000313" key="1">
    <source>
        <dbReference type="EMBL" id="GBP92486.1"/>
    </source>
</evidence>
<protein>
    <submittedName>
        <fullName evidence="1">Uncharacterized protein</fullName>
    </submittedName>
</protein>
<evidence type="ECO:0000313" key="2">
    <source>
        <dbReference type="Proteomes" id="UP000299102"/>
    </source>
</evidence>
<proteinExistence type="predicted"/>
<keyword evidence="2" id="KW-1185">Reference proteome</keyword>
<reference evidence="1 2" key="1">
    <citation type="journal article" date="2019" name="Commun. Biol.">
        <title>The bagworm genome reveals a unique fibroin gene that provides high tensile strength.</title>
        <authorList>
            <person name="Kono N."/>
            <person name="Nakamura H."/>
            <person name="Ohtoshi R."/>
            <person name="Tomita M."/>
            <person name="Numata K."/>
            <person name="Arakawa K."/>
        </authorList>
    </citation>
    <scope>NUCLEOTIDE SEQUENCE [LARGE SCALE GENOMIC DNA]</scope>
</reference>
<gene>
    <name evidence="1" type="ORF">EVAR_67541_1</name>
</gene>
<comment type="caution">
    <text evidence="1">The sequence shown here is derived from an EMBL/GenBank/DDBJ whole genome shotgun (WGS) entry which is preliminary data.</text>
</comment>
<name>A0A4C1ZVF3_EUMVA</name>
<dbReference type="AlphaFoldDB" id="A0A4C1ZVF3"/>